<reference evidence="1" key="1">
    <citation type="submission" date="2014-11" db="EMBL/GenBank/DDBJ databases">
        <authorList>
            <person name="Amaro Gonzalez C."/>
        </authorList>
    </citation>
    <scope>NUCLEOTIDE SEQUENCE</scope>
</reference>
<dbReference type="AlphaFoldDB" id="A0A0E9PIT7"/>
<proteinExistence type="predicted"/>
<sequence>MPGLFIALLSVQLFLLTAVTLQGPYFAL</sequence>
<name>A0A0E9PIT7_ANGAN</name>
<evidence type="ECO:0000313" key="1">
    <source>
        <dbReference type="EMBL" id="JAH03743.1"/>
    </source>
</evidence>
<dbReference type="EMBL" id="GBXM01104834">
    <property type="protein sequence ID" value="JAH03743.1"/>
    <property type="molecule type" value="Transcribed_RNA"/>
</dbReference>
<reference evidence="1" key="2">
    <citation type="journal article" date="2015" name="Fish Shellfish Immunol.">
        <title>Early steps in the European eel (Anguilla anguilla)-Vibrio vulnificus interaction in the gills: Role of the RtxA13 toxin.</title>
        <authorList>
            <person name="Callol A."/>
            <person name="Pajuelo D."/>
            <person name="Ebbesson L."/>
            <person name="Teles M."/>
            <person name="MacKenzie S."/>
            <person name="Amaro C."/>
        </authorList>
    </citation>
    <scope>NUCLEOTIDE SEQUENCE</scope>
</reference>
<accession>A0A0E9PIT7</accession>
<protein>
    <submittedName>
        <fullName evidence="1">Uncharacterized protein</fullName>
    </submittedName>
</protein>
<organism evidence="1">
    <name type="scientific">Anguilla anguilla</name>
    <name type="common">European freshwater eel</name>
    <name type="synonym">Muraena anguilla</name>
    <dbReference type="NCBI Taxonomy" id="7936"/>
    <lineage>
        <taxon>Eukaryota</taxon>
        <taxon>Metazoa</taxon>
        <taxon>Chordata</taxon>
        <taxon>Craniata</taxon>
        <taxon>Vertebrata</taxon>
        <taxon>Euteleostomi</taxon>
        <taxon>Actinopterygii</taxon>
        <taxon>Neopterygii</taxon>
        <taxon>Teleostei</taxon>
        <taxon>Anguilliformes</taxon>
        <taxon>Anguillidae</taxon>
        <taxon>Anguilla</taxon>
    </lineage>
</organism>